<organism evidence="1 2">
    <name type="scientific">Catharanthus roseus</name>
    <name type="common">Madagascar periwinkle</name>
    <name type="synonym">Vinca rosea</name>
    <dbReference type="NCBI Taxonomy" id="4058"/>
    <lineage>
        <taxon>Eukaryota</taxon>
        <taxon>Viridiplantae</taxon>
        <taxon>Streptophyta</taxon>
        <taxon>Embryophyta</taxon>
        <taxon>Tracheophyta</taxon>
        <taxon>Spermatophyta</taxon>
        <taxon>Magnoliopsida</taxon>
        <taxon>eudicotyledons</taxon>
        <taxon>Gunneridae</taxon>
        <taxon>Pentapetalae</taxon>
        <taxon>asterids</taxon>
        <taxon>lamiids</taxon>
        <taxon>Gentianales</taxon>
        <taxon>Apocynaceae</taxon>
        <taxon>Rauvolfioideae</taxon>
        <taxon>Vinceae</taxon>
        <taxon>Catharanthinae</taxon>
        <taxon>Catharanthus</taxon>
    </lineage>
</organism>
<keyword evidence="2" id="KW-1185">Reference proteome</keyword>
<reference evidence="2" key="1">
    <citation type="journal article" date="2023" name="Nat. Plants">
        <title>Single-cell RNA sequencing provides a high-resolution roadmap for understanding the multicellular compartmentation of specialized metabolism.</title>
        <authorList>
            <person name="Sun S."/>
            <person name="Shen X."/>
            <person name="Li Y."/>
            <person name="Li Y."/>
            <person name="Wang S."/>
            <person name="Li R."/>
            <person name="Zhang H."/>
            <person name="Shen G."/>
            <person name="Guo B."/>
            <person name="Wei J."/>
            <person name="Xu J."/>
            <person name="St-Pierre B."/>
            <person name="Chen S."/>
            <person name="Sun C."/>
        </authorList>
    </citation>
    <scope>NUCLEOTIDE SEQUENCE [LARGE SCALE GENOMIC DNA]</scope>
</reference>
<dbReference type="EMBL" id="CM044702">
    <property type="protein sequence ID" value="KAI5675773.1"/>
    <property type="molecule type" value="Genomic_DNA"/>
</dbReference>
<gene>
    <name evidence="1" type="ORF">M9H77_06723</name>
</gene>
<sequence>MVELMRVRSQMSSFGTADNLPVKLGIKEEDSLDEEFGPLNKRSRLSPATSSSLQSSGSTEFSAQPLHYNPLDEPSPLGLRLRKSPSLLDLIQIKLSQGNASSVASVPEKNLSSRTKKDARGTSSSAATDKMKVKASNFPASLLRIGCWEFVSRYEGDLVAKCYFHKSKLVWEVLESGLKSKIEIQWSDIMALKANCPDDGPGTLTVVLSRPPLFFRETNPQPRKHTLWQAASDFTNGQASTHRQHFLQCPSGLLNKHFEKLIQRDNRLKSLSQQPEIVMDSPYFDTQVSDLENPDAMRASVSSQLVTVGTTSISSLTDGASPAATELSSLTYEQWDTPSPNLPLEAPSPSSVADAHVMEGNSSNKPSDSQCLKSLESPGLRPSMSMTDLVNRIGNCIAEEVTAGNIPSEKASECQDMLDNITQILLTDTQTIHASDENSLMKRVNSLCCLLQDPATESSVQIDSKNNCEGPSNGRYVQFNQPSDYILEKQANGNISTSLAPGDVLGSQQHPAISRKDSLGDLLLQLPRITSLSKFSL</sequence>
<name>A0ACC0BSW7_CATRO</name>
<dbReference type="Proteomes" id="UP001060085">
    <property type="component" value="Linkage Group LG02"/>
</dbReference>
<protein>
    <submittedName>
        <fullName evidence="1">Uncharacterized protein</fullName>
    </submittedName>
</protein>
<evidence type="ECO:0000313" key="2">
    <source>
        <dbReference type="Proteomes" id="UP001060085"/>
    </source>
</evidence>
<evidence type="ECO:0000313" key="1">
    <source>
        <dbReference type="EMBL" id="KAI5675773.1"/>
    </source>
</evidence>
<proteinExistence type="predicted"/>
<comment type="caution">
    <text evidence="1">The sequence shown here is derived from an EMBL/GenBank/DDBJ whole genome shotgun (WGS) entry which is preliminary data.</text>
</comment>
<accession>A0ACC0BSW7</accession>